<comment type="similarity">
    <text evidence="2">Belongs to the class-V pyridoxal-phosphate-dependent aminotransferase family. NifS/IscS subfamily.</text>
</comment>
<comment type="caution">
    <text evidence="12">The sequence shown here is derived from an EMBL/GenBank/DDBJ whole genome shotgun (WGS) entry which is preliminary data.</text>
</comment>
<dbReference type="InterPro" id="IPR015421">
    <property type="entry name" value="PyrdxlP-dep_Trfase_major"/>
</dbReference>
<evidence type="ECO:0000313" key="12">
    <source>
        <dbReference type="EMBL" id="MDT0630713.1"/>
    </source>
</evidence>
<dbReference type="EMBL" id="JAVRHT010000004">
    <property type="protein sequence ID" value="MDT0630713.1"/>
    <property type="molecule type" value="Genomic_DNA"/>
</dbReference>
<evidence type="ECO:0000256" key="10">
    <source>
        <dbReference type="RuleBase" id="RU004504"/>
    </source>
</evidence>
<dbReference type="PANTHER" id="PTHR11601:SF34">
    <property type="entry name" value="CYSTEINE DESULFURASE"/>
    <property type="match status" value="1"/>
</dbReference>
<evidence type="ECO:0000256" key="7">
    <source>
        <dbReference type="ARBA" id="ARBA00023004"/>
    </source>
</evidence>
<feature type="domain" description="Aminotransferase class V" evidence="11">
    <location>
        <begin position="3"/>
        <end position="379"/>
    </location>
</feature>
<evidence type="ECO:0000256" key="9">
    <source>
        <dbReference type="ARBA" id="ARBA00050776"/>
    </source>
</evidence>
<evidence type="ECO:0000256" key="4">
    <source>
        <dbReference type="ARBA" id="ARBA00022679"/>
    </source>
</evidence>
<keyword evidence="13" id="KW-1185">Reference proteome</keyword>
<keyword evidence="8" id="KW-0411">Iron-sulfur</keyword>
<accession>A0ABU3BN61</accession>
<evidence type="ECO:0000256" key="8">
    <source>
        <dbReference type="ARBA" id="ARBA00023014"/>
    </source>
</evidence>
<protein>
    <recommendedName>
        <fullName evidence="3">cysteine desulfurase</fullName>
        <ecNumber evidence="3">2.8.1.7</ecNumber>
    </recommendedName>
</protein>
<evidence type="ECO:0000259" key="11">
    <source>
        <dbReference type="Pfam" id="PF00266"/>
    </source>
</evidence>
<dbReference type="EC" id="2.8.1.7" evidence="3"/>
<dbReference type="InterPro" id="IPR016454">
    <property type="entry name" value="Cysteine_dSase"/>
</dbReference>
<dbReference type="RefSeq" id="WP_311662010.1">
    <property type="nucleotide sequence ID" value="NZ_JAVRHT010000004.1"/>
</dbReference>
<dbReference type="PROSITE" id="PS00595">
    <property type="entry name" value="AA_TRANSFER_CLASS_5"/>
    <property type="match status" value="1"/>
</dbReference>
<dbReference type="PANTHER" id="PTHR11601">
    <property type="entry name" value="CYSTEINE DESULFURYLASE FAMILY MEMBER"/>
    <property type="match status" value="1"/>
</dbReference>
<keyword evidence="7" id="KW-0408">Iron</keyword>
<keyword evidence="5" id="KW-0479">Metal-binding</keyword>
<comment type="catalytic activity">
    <reaction evidence="9">
        <text>(sulfur carrier)-H + L-cysteine = (sulfur carrier)-SH + L-alanine</text>
        <dbReference type="Rhea" id="RHEA:43892"/>
        <dbReference type="Rhea" id="RHEA-COMP:14737"/>
        <dbReference type="Rhea" id="RHEA-COMP:14739"/>
        <dbReference type="ChEBI" id="CHEBI:29917"/>
        <dbReference type="ChEBI" id="CHEBI:35235"/>
        <dbReference type="ChEBI" id="CHEBI:57972"/>
        <dbReference type="ChEBI" id="CHEBI:64428"/>
        <dbReference type="EC" id="2.8.1.7"/>
    </reaction>
</comment>
<dbReference type="InterPro" id="IPR000192">
    <property type="entry name" value="Aminotrans_V_dom"/>
</dbReference>
<evidence type="ECO:0000256" key="2">
    <source>
        <dbReference type="ARBA" id="ARBA00006490"/>
    </source>
</evidence>
<evidence type="ECO:0000256" key="3">
    <source>
        <dbReference type="ARBA" id="ARBA00012239"/>
    </source>
</evidence>
<dbReference type="Pfam" id="PF00266">
    <property type="entry name" value="Aminotran_5"/>
    <property type="match status" value="1"/>
</dbReference>
<dbReference type="Gene3D" id="3.40.640.10">
    <property type="entry name" value="Type I PLP-dependent aspartate aminotransferase-like (Major domain)"/>
    <property type="match status" value="1"/>
</dbReference>
<gene>
    <name evidence="12" type="ORF">RM540_03045</name>
</gene>
<dbReference type="Gene3D" id="1.10.260.50">
    <property type="match status" value="1"/>
</dbReference>
<evidence type="ECO:0000256" key="5">
    <source>
        <dbReference type="ARBA" id="ARBA00022723"/>
    </source>
</evidence>
<reference evidence="12 13" key="1">
    <citation type="submission" date="2023-09" db="EMBL/GenBank/DDBJ databases">
        <authorList>
            <person name="Rey-Velasco X."/>
        </authorList>
    </citation>
    <scope>NUCLEOTIDE SEQUENCE [LARGE SCALE GENOMIC DNA]</scope>
    <source>
        <strain evidence="12 13">F394</strain>
    </source>
</reference>
<dbReference type="InterPro" id="IPR015422">
    <property type="entry name" value="PyrdxlP-dep_Trfase_small"/>
</dbReference>
<dbReference type="InterPro" id="IPR020578">
    <property type="entry name" value="Aminotrans_V_PyrdxlP_BS"/>
</dbReference>
<evidence type="ECO:0000256" key="6">
    <source>
        <dbReference type="ARBA" id="ARBA00022898"/>
    </source>
</evidence>
<keyword evidence="4" id="KW-0808">Transferase</keyword>
<comment type="cofactor">
    <cofactor evidence="1 10">
        <name>pyridoxal 5'-phosphate</name>
        <dbReference type="ChEBI" id="CHEBI:597326"/>
    </cofactor>
</comment>
<organism evidence="12 13">
    <name type="scientific">Rubrivirga litoralis</name>
    <dbReference type="NCBI Taxonomy" id="3075598"/>
    <lineage>
        <taxon>Bacteria</taxon>
        <taxon>Pseudomonadati</taxon>
        <taxon>Rhodothermota</taxon>
        <taxon>Rhodothermia</taxon>
        <taxon>Rhodothermales</taxon>
        <taxon>Rubricoccaceae</taxon>
        <taxon>Rubrivirga</taxon>
    </lineage>
</organism>
<dbReference type="Gene3D" id="3.90.1150.10">
    <property type="entry name" value="Aspartate Aminotransferase, domain 1"/>
    <property type="match status" value="1"/>
</dbReference>
<proteinExistence type="inferred from homology"/>
<dbReference type="PIRSF" id="PIRSF005572">
    <property type="entry name" value="NifS"/>
    <property type="match status" value="1"/>
</dbReference>
<name>A0ABU3BN61_9BACT</name>
<evidence type="ECO:0000313" key="13">
    <source>
        <dbReference type="Proteomes" id="UP001267426"/>
    </source>
</evidence>
<dbReference type="Proteomes" id="UP001267426">
    <property type="component" value="Unassembled WGS sequence"/>
</dbReference>
<evidence type="ECO:0000256" key="1">
    <source>
        <dbReference type="ARBA" id="ARBA00001933"/>
    </source>
</evidence>
<sequence length="395" mass="39704">MPYLDHAATTPLRAEALDAMLPYLREHHGNPSSLHGAGRRARVAVEKARARIAGVLGCEPGEVVFTSGGTEADNLALRGVLTGAALRETGRAANRRGGLVTSATEHEAVLRTAEALAAEGYPVIVLPPDGAGRLTAEAVADALTEQTGLVSAMLVNNETGAVNPVADIARVAERGGAATHTDAVQAAGLLPLDVDALGVDLLSLSGHKVGGPKGVGALYVRAGTSFGAVQTGGAQERGRRGGTENVAAVVGFAEALALADAERVDHAVQVGALRDRLRARVVAAFGDAVHLNTPPGAAPHVLSLSFPPRPGVGRGTLDGEMLLTALDLEGVAASAGSACTSGALEPSHVLLAQGLDRATAAATVRFSLGRGTTEADVDAAAAALVRVVARQGGAG</sequence>
<dbReference type="SUPFAM" id="SSF53383">
    <property type="entry name" value="PLP-dependent transferases"/>
    <property type="match status" value="1"/>
</dbReference>
<dbReference type="InterPro" id="IPR015424">
    <property type="entry name" value="PyrdxlP-dep_Trfase"/>
</dbReference>
<keyword evidence="6" id="KW-0663">Pyridoxal phosphate</keyword>